<dbReference type="OrthoDB" id="4395072at2759"/>
<comment type="caution">
    <text evidence="3">The sequence shown here is derived from an EMBL/GenBank/DDBJ whole genome shotgun (WGS) entry which is preliminary data.</text>
</comment>
<feature type="region of interest" description="Disordered" evidence="1">
    <location>
        <begin position="49"/>
        <end position="68"/>
    </location>
</feature>
<evidence type="ECO:0000313" key="4">
    <source>
        <dbReference type="Proteomes" id="UP000554235"/>
    </source>
</evidence>
<feature type="region of interest" description="Disordered" evidence="1">
    <location>
        <begin position="127"/>
        <end position="149"/>
    </location>
</feature>
<keyword evidence="2" id="KW-0812">Transmembrane</keyword>
<evidence type="ECO:0000256" key="1">
    <source>
        <dbReference type="SAM" id="MobiDB-lite"/>
    </source>
</evidence>
<feature type="compositionally biased region" description="Basic residues" evidence="1">
    <location>
        <begin position="135"/>
        <end position="148"/>
    </location>
</feature>
<name>A0A8H4LGS4_9HYPO</name>
<feature type="transmembrane region" description="Helical" evidence="2">
    <location>
        <begin position="620"/>
        <end position="641"/>
    </location>
</feature>
<sequence length="648" mass="72584">MMDSTSSTQTLSVPDIQALASRTAQSLELSLELLQTTPLDIEVVATTEPVPPEVPPAQPQDGPKKTSDNISEQLREAINYAVDVPLSSPSVHQYGPNPNLWFGTEDMIPQVLKKQWACDPPVGIKRRLDDDLKPTRGKMRGKAARRGLPRSESDINTDLRMSGFRSSSRQQHVTLSPRLWIFCGSDWAVKGVLKALKGIRWITDLIPVEVCNGGPEYRSLPSLIPMEHLSSLAEAEHSLQYGGGQVFYHIAKLRPELASSSVCGWLCCATYMRSGKIVSQRVSRIGGILTSQMLDHPGFSRQYIDSAMTTAHGVFDCLDFGNDNGFNYDTESDNDDSEIDEEVDEWRLKKPSKTNASFSGDVIGDTNAAKASNEWIPFNTVPAINFFGHCRNAQALKYYASPIVSDYILLRTEVLRLLHNSYLLWHPDSGTPRVQVINTYSTEQELSPGPIWIILGFDNVEQGSLLPGKSTVHLGGREIQVQRVQLRAPLAQGTSGTWLARGDTFCGMVIAGHVGEPLALIITARDVLSDMTCSRDRPNDLFLRFYLHTARRISLNDMIKFQYQIQRQRWRPKYWIFIVTVVVVSWVQIIISILQSYPDRALLELTWAPIVDFLLSLKSFTYWVAMLLTGVGFPIFLRGFAGRHRPNY</sequence>
<accession>A0A8H4LGS4</accession>
<organism evidence="3 4">
    <name type="scientific">Fusarium albosuccineum</name>
    <dbReference type="NCBI Taxonomy" id="1237068"/>
    <lineage>
        <taxon>Eukaryota</taxon>
        <taxon>Fungi</taxon>
        <taxon>Dikarya</taxon>
        <taxon>Ascomycota</taxon>
        <taxon>Pezizomycotina</taxon>
        <taxon>Sordariomycetes</taxon>
        <taxon>Hypocreomycetidae</taxon>
        <taxon>Hypocreales</taxon>
        <taxon>Nectriaceae</taxon>
        <taxon>Fusarium</taxon>
        <taxon>Fusarium decemcellulare species complex</taxon>
    </lineage>
</organism>
<keyword evidence="2" id="KW-1133">Transmembrane helix</keyword>
<feature type="transmembrane region" description="Helical" evidence="2">
    <location>
        <begin position="574"/>
        <end position="597"/>
    </location>
</feature>
<proteinExistence type="predicted"/>
<protein>
    <submittedName>
        <fullName evidence="3">Uncharacterized protein</fullName>
    </submittedName>
</protein>
<keyword evidence="2" id="KW-0472">Membrane</keyword>
<dbReference type="AlphaFoldDB" id="A0A8H4LGS4"/>
<dbReference type="Proteomes" id="UP000554235">
    <property type="component" value="Unassembled WGS sequence"/>
</dbReference>
<keyword evidence="4" id="KW-1185">Reference proteome</keyword>
<reference evidence="3 4" key="1">
    <citation type="submission" date="2020-01" db="EMBL/GenBank/DDBJ databases">
        <title>Identification and distribution of gene clusters putatively required for synthesis of sphingolipid metabolism inhibitors in phylogenetically diverse species of the filamentous fungus Fusarium.</title>
        <authorList>
            <person name="Kim H.-S."/>
            <person name="Busman M."/>
            <person name="Brown D.W."/>
            <person name="Divon H."/>
            <person name="Uhlig S."/>
            <person name="Proctor R.H."/>
        </authorList>
    </citation>
    <scope>NUCLEOTIDE SEQUENCE [LARGE SCALE GENOMIC DNA]</scope>
    <source>
        <strain evidence="3 4">NRRL 20459</strain>
    </source>
</reference>
<evidence type="ECO:0000313" key="3">
    <source>
        <dbReference type="EMBL" id="KAF4469360.1"/>
    </source>
</evidence>
<feature type="compositionally biased region" description="Pro residues" evidence="1">
    <location>
        <begin position="49"/>
        <end position="58"/>
    </location>
</feature>
<dbReference type="EMBL" id="JAADYS010000487">
    <property type="protein sequence ID" value="KAF4469360.1"/>
    <property type="molecule type" value="Genomic_DNA"/>
</dbReference>
<evidence type="ECO:0000256" key="2">
    <source>
        <dbReference type="SAM" id="Phobius"/>
    </source>
</evidence>
<gene>
    <name evidence="3" type="ORF">FALBO_3742</name>
</gene>